<sequence length="176" mass="18819">MPDEPLLSGGPEEIKRKLRAIADEAKAKSERFTAVRRQVETSVIDEESPDGVVRVSVRASGALAGLHLSERARGLAPAQLAELVMATVARAQGKIAARVQQIARDNGVGEDPATTTMVARFTEEFPEPEPSGPPAGPGEMRLGGIEDEPAPKPSRPATPPDEDDGYWDKQSFLRGN</sequence>
<dbReference type="OrthoDB" id="4762213at2"/>
<dbReference type="AlphaFoldDB" id="A0A5N0UYI0"/>
<protein>
    <submittedName>
        <fullName evidence="2">YbaB/EbfC family nucleoid-associated protein</fullName>
    </submittedName>
</protein>
<accession>A0A5N0UYI0</accession>
<dbReference type="InterPro" id="IPR036894">
    <property type="entry name" value="YbaB-like_sf"/>
</dbReference>
<evidence type="ECO:0000313" key="3">
    <source>
        <dbReference type="Proteomes" id="UP000319769"/>
    </source>
</evidence>
<dbReference type="InterPro" id="IPR004401">
    <property type="entry name" value="YbaB/EbfC"/>
</dbReference>
<gene>
    <name evidence="2" type="ORF">FPZ12_023835</name>
</gene>
<dbReference type="EMBL" id="VMNW02000038">
    <property type="protein sequence ID" value="KAA9157924.1"/>
    <property type="molecule type" value="Genomic_DNA"/>
</dbReference>
<dbReference type="Pfam" id="PF02575">
    <property type="entry name" value="YbaB_DNA_bd"/>
    <property type="match status" value="1"/>
</dbReference>
<evidence type="ECO:0000313" key="2">
    <source>
        <dbReference type="EMBL" id="KAA9157924.1"/>
    </source>
</evidence>
<proteinExistence type="predicted"/>
<dbReference type="RefSeq" id="WP_144751658.1">
    <property type="nucleotide sequence ID" value="NZ_VMNW02000038.1"/>
</dbReference>
<reference evidence="2" key="1">
    <citation type="submission" date="2019-09" db="EMBL/GenBank/DDBJ databases">
        <authorList>
            <person name="Teo W.F.A."/>
            <person name="Duangmal K."/>
        </authorList>
    </citation>
    <scope>NUCLEOTIDE SEQUENCE [LARGE SCALE GENOMIC DNA]</scope>
    <source>
        <strain evidence="2">K81G1</strain>
    </source>
</reference>
<comment type="caution">
    <text evidence="2">The sequence shown here is derived from an EMBL/GenBank/DDBJ whole genome shotgun (WGS) entry which is preliminary data.</text>
</comment>
<evidence type="ECO:0000256" key="1">
    <source>
        <dbReference type="SAM" id="MobiDB-lite"/>
    </source>
</evidence>
<name>A0A5N0UYI0_9PSEU</name>
<keyword evidence="3" id="KW-1185">Reference proteome</keyword>
<dbReference type="GO" id="GO:0003677">
    <property type="term" value="F:DNA binding"/>
    <property type="evidence" value="ECO:0007669"/>
    <property type="project" value="InterPro"/>
</dbReference>
<feature type="region of interest" description="Disordered" evidence="1">
    <location>
        <begin position="124"/>
        <end position="176"/>
    </location>
</feature>
<dbReference type="SUPFAM" id="SSF82607">
    <property type="entry name" value="YbaB-like"/>
    <property type="match status" value="1"/>
</dbReference>
<dbReference type="Gene3D" id="3.30.1310.10">
    <property type="entry name" value="Nucleoid-associated protein YbaB-like domain"/>
    <property type="match status" value="1"/>
</dbReference>
<dbReference type="Proteomes" id="UP000319769">
    <property type="component" value="Unassembled WGS sequence"/>
</dbReference>
<organism evidence="2 3">
    <name type="scientific">Amycolatopsis acidicola</name>
    <dbReference type="NCBI Taxonomy" id="2596893"/>
    <lineage>
        <taxon>Bacteria</taxon>
        <taxon>Bacillati</taxon>
        <taxon>Actinomycetota</taxon>
        <taxon>Actinomycetes</taxon>
        <taxon>Pseudonocardiales</taxon>
        <taxon>Pseudonocardiaceae</taxon>
        <taxon>Amycolatopsis</taxon>
    </lineage>
</organism>